<dbReference type="AlphaFoldDB" id="A0A285X6D0"/>
<reference evidence="5" key="1">
    <citation type="submission" date="2017-09" db="EMBL/GenBank/DDBJ databases">
        <authorList>
            <person name="Varghese N."/>
            <person name="Submissions S."/>
        </authorList>
    </citation>
    <scope>NUCLEOTIDE SEQUENCE [LARGE SCALE GENOMIC DNA]</scope>
    <source>
        <strain evidence="5">CGMCC 1.12641</strain>
    </source>
</reference>
<dbReference type="PRINTS" id="PR01438">
    <property type="entry name" value="UNVRSLSTRESS"/>
</dbReference>
<dbReference type="PANTHER" id="PTHR46268:SF6">
    <property type="entry name" value="UNIVERSAL STRESS PROTEIN UP12"/>
    <property type="match status" value="1"/>
</dbReference>
<proteinExistence type="inferred from homology"/>
<dbReference type="InterPro" id="IPR006015">
    <property type="entry name" value="Universal_stress_UspA"/>
</dbReference>
<keyword evidence="5" id="KW-1185">Reference proteome</keyword>
<dbReference type="PIRSF" id="PIRSF006276">
    <property type="entry name" value="UspA"/>
    <property type="match status" value="1"/>
</dbReference>
<protein>
    <recommendedName>
        <fullName evidence="2">Universal stress protein</fullName>
    </recommendedName>
</protein>
<evidence type="ECO:0000256" key="2">
    <source>
        <dbReference type="PIRNR" id="PIRNR006276"/>
    </source>
</evidence>
<sequence length="146" mass="16557">MKNILVAINKEQNAGLLVGKAEEIAGAFNSKIWILHVSEPDPDDYLGLEAGPQFAHEKRLKNRKREGELVKNLTESLRERNFNAEGMQLQGSTAKLIKEQIRKLNADLLIAGHHKKNFFYQMFVGSMEQDIIEDLSIPVLLVPVRH</sequence>
<comment type="subcellular location">
    <subcellularLocation>
        <location evidence="2">Cytoplasm</location>
    </subcellularLocation>
</comment>
<dbReference type="InterPro" id="IPR006016">
    <property type="entry name" value="UspA"/>
</dbReference>
<organism evidence="4 5">
    <name type="scientific">Salinimicrobium sediminis</name>
    <dbReference type="NCBI Taxonomy" id="1343891"/>
    <lineage>
        <taxon>Bacteria</taxon>
        <taxon>Pseudomonadati</taxon>
        <taxon>Bacteroidota</taxon>
        <taxon>Flavobacteriia</taxon>
        <taxon>Flavobacteriales</taxon>
        <taxon>Flavobacteriaceae</taxon>
        <taxon>Salinimicrobium</taxon>
    </lineage>
</organism>
<evidence type="ECO:0000313" key="4">
    <source>
        <dbReference type="EMBL" id="SOC80855.1"/>
    </source>
</evidence>
<gene>
    <name evidence="4" type="ORF">SAMN06296241_2418</name>
</gene>
<name>A0A285X6D0_9FLAO</name>
<keyword evidence="2" id="KW-0963">Cytoplasm</keyword>
<dbReference type="OrthoDB" id="1440479at2"/>
<dbReference type="Pfam" id="PF00582">
    <property type="entry name" value="Usp"/>
    <property type="match status" value="1"/>
</dbReference>
<evidence type="ECO:0000259" key="3">
    <source>
        <dbReference type="Pfam" id="PF00582"/>
    </source>
</evidence>
<dbReference type="InterPro" id="IPR014729">
    <property type="entry name" value="Rossmann-like_a/b/a_fold"/>
</dbReference>
<dbReference type="CDD" id="cd00293">
    <property type="entry name" value="USP-like"/>
    <property type="match status" value="1"/>
</dbReference>
<feature type="domain" description="UspA" evidence="3">
    <location>
        <begin position="1"/>
        <end position="143"/>
    </location>
</feature>
<dbReference type="SUPFAM" id="SSF52402">
    <property type="entry name" value="Adenine nucleotide alpha hydrolases-like"/>
    <property type="match status" value="1"/>
</dbReference>
<evidence type="ECO:0000256" key="1">
    <source>
        <dbReference type="ARBA" id="ARBA00008791"/>
    </source>
</evidence>
<dbReference type="GO" id="GO:0005737">
    <property type="term" value="C:cytoplasm"/>
    <property type="evidence" value="ECO:0007669"/>
    <property type="project" value="UniProtKB-SubCell"/>
</dbReference>
<dbReference type="RefSeq" id="WP_097056633.1">
    <property type="nucleotide sequence ID" value="NZ_OCMF01000003.1"/>
</dbReference>
<dbReference type="PANTHER" id="PTHR46268">
    <property type="entry name" value="STRESS RESPONSE PROTEIN NHAX"/>
    <property type="match status" value="1"/>
</dbReference>
<dbReference type="EMBL" id="OCMF01000003">
    <property type="protein sequence ID" value="SOC80855.1"/>
    <property type="molecule type" value="Genomic_DNA"/>
</dbReference>
<accession>A0A285X6D0</accession>
<comment type="similarity">
    <text evidence="1 2">Belongs to the universal stress protein A family.</text>
</comment>
<dbReference type="Proteomes" id="UP000219193">
    <property type="component" value="Unassembled WGS sequence"/>
</dbReference>
<evidence type="ECO:0000313" key="5">
    <source>
        <dbReference type="Proteomes" id="UP000219193"/>
    </source>
</evidence>
<dbReference type="Gene3D" id="3.40.50.620">
    <property type="entry name" value="HUPs"/>
    <property type="match status" value="1"/>
</dbReference>